<keyword evidence="3" id="KW-1185">Reference proteome</keyword>
<evidence type="ECO:0000259" key="1">
    <source>
        <dbReference type="PROSITE" id="PS51029"/>
    </source>
</evidence>
<dbReference type="Pfam" id="PF10545">
    <property type="entry name" value="MADF_DNA_bdg"/>
    <property type="match status" value="1"/>
</dbReference>
<dbReference type="PANTHER" id="PTHR21505:SF8">
    <property type="entry name" value="DPT-YFP REPRESSOR BY OVEREXPRESSION, ISOFORM D-RELATED"/>
    <property type="match status" value="1"/>
</dbReference>
<evidence type="ECO:0000313" key="2">
    <source>
        <dbReference type="EMBL" id="KAK9871543.1"/>
    </source>
</evidence>
<gene>
    <name evidence="2" type="ORF">WA026_012917</name>
</gene>
<dbReference type="InterPro" id="IPR006578">
    <property type="entry name" value="MADF-dom"/>
</dbReference>
<comment type="caution">
    <text evidence="2">The sequence shown here is derived from an EMBL/GenBank/DDBJ whole genome shotgun (WGS) entry which is preliminary data.</text>
</comment>
<evidence type="ECO:0000313" key="3">
    <source>
        <dbReference type="Proteomes" id="UP001431783"/>
    </source>
</evidence>
<dbReference type="PROSITE" id="PS51029">
    <property type="entry name" value="MADF"/>
    <property type="match status" value="1"/>
</dbReference>
<dbReference type="EMBL" id="JARQZJ010000006">
    <property type="protein sequence ID" value="KAK9871543.1"/>
    <property type="molecule type" value="Genomic_DNA"/>
</dbReference>
<protein>
    <recommendedName>
        <fullName evidence="1">MADF domain-containing protein</fullName>
    </recommendedName>
</protein>
<dbReference type="AlphaFoldDB" id="A0AAW1TS84"/>
<organism evidence="2 3">
    <name type="scientific">Henosepilachna vigintioctopunctata</name>
    <dbReference type="NCBI Taxonomy" id="420089"/>
    <lineage>
        <taxon>Eukaryota</taxon>
        <taxon>Metazoa</taxon>
        <taxon>Ecdysozoa</taxon>
        <taxon>Arthropoda</taxon>
        <taxon>Hexapoda</taxon>
        <taxon>Insecta</taxon>
        <taxon>Pterygota</taxon>
        <taxon>Neoptera</taxon>
        <taxon>Endopterygota</taxon>
        <taxon>Coleoptera</taxon>
        <taxon>Polyphaga</taxon>
        <taxon>Cucujiformia</taxon>
        <taxon>Coccinelloidea</taxon>
        <taxon>Coccinellidae</taxon>
        <taxon>Epilachninae</taxon>
        <taxon>Epilachnini</taxon>
        <taxon>Henosepilachna</taxon>
    </lineage>
</organism>
<dbReference type="Proteomes" id="UP001431783">
    <property type="component" value="Unassembled WGS sequence"/>
</dbReference>
<dbReference type="PANTHER" id="PTHR21505">
    <property type="entry name" value="MADF DOMAIN-CONTAINING PROTEIN-RELATED"/>
    <property type="match status" value="1"/>
</dbReference>
<reference evidence="2 3" key="1">
    <citation type="submission" date="2023-03" db="EMBL/GenBank/DDBJ databases">
        <title>Genome insight into feeding habits of ladybird beetles.</title>
        <authorList>
            <person name="Li H.-S."/>
            <person name="Huang Y.-H."/>
            <person name="Pang H."/>
        </authorList>
    </citation>
    <scope>NUCLEOTIDE SEQUENCE [LARGE SCALE GENOMIC DNA]</scope>
    <source>
        <strain evidence="2">SYSU_2023b</strain>
        <tissue evidence="2">Whole body</tissue>
    </source>
</reference>
<name>A0AAW1TS84_9CUCU</name>
<feature type="domain" description="MADF" evidence="1">
    <location>
        <begin position="17"/>
        <end position="120"/>
    </location>
</feature>
<proteinExistence type="predicted"/>
<sequence length="120" mass="13702">MSAPESDCVETSDVLQSFISMYEELPVLWNPSDSYYKNKRNAALLKLLSVYEKCKPGATISDVRRKINTLRCNYRKELKKIVGSKRSGSGALYVFFLNKKGVNNFSSLSNVMSFIRKQFL</sequence>
<accession>A0AAW1TS84</accession>
<dbReference type="SMART" id="SM00595">
    <property type="entry name" value="MADF"/>
    <property type="match status" value="1"/>
</dbReference>